<keyword evidence="8" id="KW-0764">Sulfate transport</keyword>
<feature type="transmembrane region" description="Helical" evidence="11">
    <location>
        <begin position="138"/>
        <end position="157"/>
    </location>
</feature>
<organism evidence="12 13">
    <name type="scientific">Streptomyces synnematoformans</name>
    <dbReference type="NCBI Taxonomy" id="415721"/>
    <lineage>
        <taxon>Bacteria</taxon>
        <taxon>Bacillati</taxon>
        <taxon>Actinomycetota</taxon>
        <taxon>Actinomycetes</taxon>
        <taxon>Kitasatosporales</taxon>
        <taxon>Streptomycetaceae</taxon>
        <taxon>Streptomyces</taxon>
    </lineage>
</organism>
<accession>A0ABN2ZGI8</accession>
<evidence type="ECO:0000256" key="4">
    <source>
        <dbReference type="ARBA" id="ARBA00022519"/>
    </source>
</evidence>
<feature type="transmembrane region" description="Helical" evidence="11">
    <location>
        <begin position="177"/>
        <end position="199"/>
    </location>
</feature>
<keyword evidence="5" id="KW-0028">Amino-acid biosynthesis</keyword>
<evidence type="ECO:0000256" key="10">
    <source>
        <dbReference type="SAM" id="MobiDB-lite"/>
    </source>
</evidence>
<dbReference type="PANTHER" id="PTHR37468:SF1">
    <property type="entry name" value="SULFATE TRANSPORTER CYSZ"/>
    <property type="match status" value="1"/>
</dbReference>
<dbReference type="InterPro" id="IPR050480">
    <property type="entry name" value="CysZ-like"/>
</dbReference>
<evidence type="ECO:0000256" key="5">
    <source>
        <dbReference type="ARBA" id="ARBA00022605"/>
    </source>
</evidence>
<keyword evidence="4" id="KW-0997">Cell inner membrane</keyword>
<evidence type="ECO:0000313" key="12">
    <source>
        <dbReference type="EMBL" id="GAA2141872.1"/>
    </source>
</evidence>
<gene>
    <name evidence="12" type="ORF">GCM10009802_52450</name>
</gene>
<feature type="transmembrane region" description="Helical" evidence="11">
    <location>
        <begin position="42"/>
        <end position="71"/>
    </location>
</feature>
<evidence type="ECO:0000313" key="13">
    <source>
        <dbReference type="Proteomes" id="UP001500443"/>
    </source>
</evidence>
<keyword evidence="9 11" id="KW-0472">Membrane</keyword>
<reference evidence="12 13" key="1">
    <citation type="journal article" date="2019" name="Int. J. Syst. Evol. Microbiol.">
        <title>The Global Catalogue of Microorganisms (GCM) 10K type strain sequencing project: providing services to taxonomists for standard genome sequencing and annotation.</title>
        <authorList>
            <consortium name="The Broad Institute Genomics Platform"/>
            <consortium name="The Broad Institute Genome Sequencing Center for Infectious Disease"/>
            <person name="Wu L."/>
            <person name="Ma J."/>
        </authorList>
    </citation>
    <scope>NUCLEOTIDE SEQUENCE [LARGE SCALE GENOMIC DNA]</scope>
    <source>
        <strain evidence="12 13">JCM 15481</strain>
    </source>
</reference>
<dbReference type="Pfam" id="PF07264">
    <property type="entry name" value="EI24"/>
    <property type="match status" value="1"/>
</dbReference>
<evidence type="ECO:0000256" key="8">
    <source>
        <dbReference type="ARBA" id="ARBA00023032"/>
    </source>
</evidence>
<protein>
    <recommendedName>
        <fullName evidence="14">CysZ protein</fullName>
    </recommendedName>
</protein>
<evidence type="ECO:0000256" key="9">
    <source>
        <dbReference type="ARBA" id="ARBA00023136"/>
    </source>
</evidence>
<keyword evidence="13" id="KW-1185">Reference proteome</keyword>
<comment type="subcellular location">
    <subcellularLocation>
        <location evidence="1">Membrane</location>
        <topology evidence="1">Multi-pass membrane protein</topology>
    </subcellularLocation>
</comment>
<keyword evidence="6 11" id="KW-0812">Transmembrane</keyword>
<evidence type="ECO:0000256" key="2">
    <source>
        <dbReference type="ARBA" id="ARBA00022448"/>
    </source>
</evidence>
<evidence type="ECO:0000256" key="1">
    <source>
        <dbReference type="ARBA" id="ARBA00004141"/>
    </source>
</evidence>
<dbReference type="InterPro" id="IPR059112">
    <property type="entry name" value="CysZ/EI24"/>
</dbReference>
<keyword evidence="2" id="KW-0813">Transport</keyword>
<evidence type="ECO:0000256" key="11">
    <source>
        <dbReference type="SAM" id="Phobius"/>
    </source>
</evidence>
<dbReference type="Proteomes" id="UP001500443">
    <property type="component" value="Unassembled WGS sequence"/>
</dbReference>
<name>A0ABN2ZGI8_9ACTN</name>
<evidence type="ECO:0000256" key="7">
    <source>
        <dbReference type="ARBA" id="ARBA00022989"/>
    </source>
</evidence>
<keyword evidence="7 11" id="KW-1133">Transmembrane helix</keyword>
<proteinExistence type="predicted"/>
<evidence type="ECO:0000256" key="6">
    <source>
        <dbReference type="ARBA" id="ARBA00022692"/>
    </source>
</evidence>
<sequence>MPALIALVLYAAALAALAYWAGDIAVWATPFADDWDSPWQGLLRGLFVALLLLGGIGFALLTFTAVALLIGDPFYEALSGRVEESAGHCPPAPDEPLLPGLWRSLKESVHVLSRALVFTVPLFFLGFVPLVGQTVVPALGFAVAGFFLTVELTSFALQRRGIDVRGRLALLRRRKMLALGFGVPVVLLFLVPLAAVVVMPGAVAGATLLARHLVGDDVPAPGPAPAPPAPPAPGPPPVRA</sequence>
<feature type="transmembrane region" description="Helical" evidence="11">
    <location>
        <begin position="111"/>
        <end position="132"/>
    </location>
</feature>
<dbReference type="EMBL" id="BAAAPF010000239">
    <property type="protein sequence ID" value="GAA2141872.1"/>
    <property type="molecule type" value="Genomic_DNA"/>
</dbReference>
<evidence type="ECO:0008006" key="14">
    <source>
        <dbReference type="Google" id="ProtNLM"/>
    </source>
</evidence>
<keyword evidence="3" id="KW-1003">Cell membrane</keyword>
<dbReference type="PANTHER" id="PTHR37468">
    <property type="entry name" value="SULFATE TRANSPORTER CYSZ"/>
    <property type="match status" value="1"/>
</dbReference>
<evidence type="ECO:0000256" key="3">
    <source>
        <dbReference type="ARBA" id="ARBA00022475"/>
    </source>
</evidence>
<comment type="caution">
    <text evidence="12">The sequence shown here is derived from an EMBL/GenBank/DDBJ whole genome shotgun (WGS) entry which is preliminary data.</text>
</comment>
<feature type="region of interest" description="Disordered" evidence="10">
    <location>
        <begin position="220"/>
        <end position="240"/>
    </location>
</feature>